<feature type="compositionally biased region" description="Polar residues" evidence="1">
    <location>
        <begin position="8"/>
        <end position="54"/>
    </location>
</feature>
<organism evidence="2 3">
    <name type="scientific">Oesophagostomum dentatum</name>
    <name type="common">Nodular worm</name>
    <dbReference type="NCBI Taxonomy" id="61180"/>
    <lineage>
        <taxon>Eukaryota</taxon>
        <taxon>Metazoa</taxon>
        <taxon>Ecdysozoa</taxon>
        <taxon>Nematoda</taxon>
        <taxon>Chromadorea</taxon>
        <taxon>Rhabditida</taxon>
        <taxon>Rhabditina</taxon>
        <taxon>Rhabditomorpha</taxon>
        <taxon>Strongyloidea</taxon>
        <taxon>Strongylidae</taxon>
        <taxon>Oesophagostomum</taxon>
    </lineage>
</organism>
<evidence type="ECO:0000256" key="1">
    <source>
        <dbReference type="SAM" id="MobiDB-lite"/>
    </source>
</evidence>
<evidence type="ECO:0000313" key="2">
    <source>
        <dbReference type="EMBL" id="KHJ94842.1"/>
    </source>
</evidence>
<name>A0A0B1TG82_OESDE</name>
<keyword evidence="3" id="KW-1185">Reference proteome</keyword>
<gene>
    <name evidence="2" type="ORF">OESDEN_05225</name>
</gene>
<dbReference type="AlphaFoldDB" id="A0A0B1TG82"/>
<sequence length="235" mass="25832">GCILCPNPDTSSAYNTGGESCRSNSITPDGSPNASNGQQQPTSPDETSASNQRSPRLLHRSKNMPLSPPTLRPESIVPTNTMKSGKKKSNETVDSRNRLHTPGYADVPSSSVESGTSSSRAVRRFLPLKIVPRKESDECAKRFRIPSLSIVTRDDKKKKSSEDAVLQQNLPMPKFFRSVKTKTKLYMFDKPVEEMTEGSDDHAGGGPSTSTLVAEQQPPQTSEAIIYKWKVRFSF</sequence>
<accession>A0A0B1TG82</accession>
<evidence type="ECO:0000313" key="3">
    <source>
        <dbReference type="Proteomes" id="UP000053660"/>
    </source>
</evidence>
<feature type="non-terminal residue" evidence="2">
    <location>
        <position position="1"/>
    </location>
</feature>
<reference evidence="2 3" key="1">
    <citation type="submission" date="2014-03" db="EMBL/GenBank/DDBJ databases">
        <title>Draft genome of the hookworm Oesophagostomum dentatum.</title>
        <authorList>
            <person name="Mitreva M."/>
        </authorList>
    </citation>
    <scope>NUCLEOTIDE SEQUENCE [LARGE SCALE GENOMIC DNA]</scope>
    <source>
        <strain evidence="2 3">OD-Hann</strain>
    </source>
</reference>
<feature type="compositionally biased region" description="Basic and acidic residues" evidence="1">
    <location>
        <begin position="88"/>
        <end position="97"/>
    </location>
</feature>
<feature type="region of interest" description="Disordered" evidence="1">
    <location>
        <begin position="1"/>
        <end position="122"/>
    </location>
</feature>
<proteinExistence type="predicted"/>
<dbReference type="EMBL" id="KN550182">
    <property type="protein sequence ID" value="KHJ94842.1"/>
    <property type="molecule type" value="Genomic_DNA"/>
</dbReference>
<feature type="compositionally biased region" description="Low complexity" evidence="1">
    <location>
        <begin position="109"/>
        <end position="119"/>
    </location>
</feature>
<feature type="region of interest" description="Disordered" evidence="1">
    <location>
        <begin position="195"/>
        <end position="219"/>
    </location>
</feature>
<protein>
    <submittedName>
        <fullName evidence="2">Uncharacterized protein</fullName>
    </submittedName>
</protein>
<dbReference type="Proteomes" id="UP000053660">
    <property type="component" value="Unassembled WGS sequence"/>
</dbReference>
<dbReference type="OrthoDB" id="6270329at2759"/>
<feature type="compositionally biased region" description="Polar residues" evidence="1">
    <location>
        <begin position="208"/>
        <end position="219"/>
    </location>
</feature>